<evidence type="ECO:0000313" key="2">
    <source>
        <dbReference type="EMBL" id="SNV63328.1"/>
    </source>
</evidence>
<dbReference type="RefSeq" id="WP_188350505.1">
    <property type="nucleotide sequence ID" value="NZ_BMDM01000002.1"/>
</dbReference>
<organism evidence="2 3">
    <name type="scientific">Mammaliicoccus stepanovicii</name>
    <dbReference type="NCBI Taxonomy" id="643214"/>
    <lineage>
        <taxon>Bacteria</taxon>
        <taxon>Bacillati</taxon>
        <taxon>Bacillota</taxon>
        <taxon>Bacilli</taxon>
        <taxon>Bacillales</taxon>
        <taxon>Staphylococcaceae</taxon>
        <taxon>Mammaliicoccus</taxon>
    </lineage>
</organism>
<protein>
    <submittedName>
        <fullName evidence="2">Peptidase</fullName>
    </submittedName>
</protein>
<dbReference type="SUPFAM" id="SSF53474">
    <property type="entry name" value="alpha/beta-Hydrolases"/>
    <property type="match status" value="1"/>
</dbReference>
<feature type="domain" description="Peptidase S9 prolyl oligopeptidase catalytic" evidence="1">
    <location>
        <begin position="85"/>
        <end position="254"/>
    </location>
</feature>
<gene>
    <name evidence="2" type="ORF">SAMEA4384403_00936</name>
</gene>
<evidence type="ECO:0000259" key="1">
    <source>
        <dbReference type="Pfam" id="PF00326"/>
    </source>
</evidence>
<dbReference type="KEGG" id="sste:SAMEA4384403_0936"/>
<proteinExistence type="predicted"/>
<dbReference type="GO" id="GO:0006508">
    <property type="term" value="P:proteolysis"/>
    <property type="evidence" value="ECO:0007669"/>
    <property type="project" value="InterPro"/>
</dbReference>
<reference evidence="2 3" key="1">
    <citation type="submission" date="2017-06" db="EMBL/GenBank/DDBJ databases">
        <authorList>
            <consortium name="Pathogen Informatics"/>
        </authorList>
    </citation>
    <scope>NUCLEOTIDE SEQUENCE [LARGE SCALE GENOMIC DNA]</scope>
    <source>
        <strain evidence="2 3">NCTC13839</strain>
    </source>
</reference>
<dbReference type="AlphaFoldDB" id="A0A239YYK9"/>
<dbReference type="InterPro" id="IPR029058">
    <property type="entry name" value="AB_hydrolase_fold"/>
</dbReference>
<dbReference type="Pfam" id="PF00326">
    <property type="entry name" value="Peptidase_S9"/>
    <property type="match status" value="1"/>
</dbReference>
<keyword evidence="3" id="KW-1185">Reference proteome</keyword>
<evidence type="ECO:0000313" key="3">
    <source>
        <dbReference type="Proteomes" id="UP000242084"/>
    </source>
</evidence>
<dbReference type="InterPro" id="IPR001375">
    <property type="entry name" value="Peptidase_S9_cat"/>
</dbReference>
<dbReference type="Proteomes" id="UP000242084">
    <property type="component" value="Chromosome 1"/>
</dbReference>
<dbReference type="Gene3D" id="3.40.50.1820">
    <property type="entry name" value="alpha/beta hydrolase"/>
    <property type="match status" value="1"/>
</dbReference>
<name>A0A239YYK9_9STAP</name>
<accession>A0A239YYK9</accession>
<sequence length="256" mass="29658">MDFLSKKKMPVFFQSHETEEVTYLVDGIKVRGFLMTPYSEVNRIVVYLRGGKGQVGKVRPGRIAQFKTDHTLLFAPYYRGSNGSEGRDEFGGKDLEDVTVGIQILKTLYPNVPIHMIGFSRGGIQGLLTYQKVNATSFIIWGGVSDMLMMYDERIELRSMLRRMVGHPKKQRSEYELRNAIKDIHKDSPPILIIHGKEDKQVSINMALHLESHLKEEHVKYETIYKEGEGHVFRPQVERDTLEYIFKWMDKCENNE</sequence>
<dbReference type="EMBL" id="LT906462">
    <property type="protein sequence ID" value="SNV63328.1"/>
    <property type="molecule type" value="Genomic_DNA"/>
</dbReference>
<dbReference type="GO" id="GO:0008236">
    <property type="term" value="F:serine-type peptidase activity"/>
    <property type="evidence" value="ECO:0007669"/>
    <property type="project" value="InterPro"/>
</dbReference>